<reference evidence="5" key="1">
    <citation type="journal article" date="2020" name="bioRxiv">
        <title>Comparative genomics of Chlamydomonas.</title>
        <authorList>
            <person name="Craig R.J."/>
            <person name="Hasan A.R."/>
            <person name="Ness R.W."/>
            <person name="Keightley P.D."/>
        </authorList>
    </citation>
    <scope>NUCLEOTIDE SEQUENCE</scope>
    <source>
        <strain evidence="5">CCAP 11/70</strain>
    </source>
</reference>
<evidence type="ECO:0000256" key="1">
    <source>
        <dbReference type="ARBA" id="ARBA00022741"/>
    </source>
</evidence>
<dbReference type="GO" id="GO:0005737">
    <property type="term" value="C:cytoplasm"/>
    <property type="evidence" value="ECO:0007669"/>
    <property type="project" value="TreeGrafter"/>
</dbReference>
<dbReference type="Pfam" id="PF00270">
    <property type="entry name" value="DEAD"/>
    <property type="match status" value="1"/>
</dbReference>
<dbReference type="GO" id="GO:0003676">
    <property type="term" value="F:nucleic acid binding"/>
    <property type="evidence" value="ECO:0007669"/>
    <property type="project" value="InterPro"/>
</dbReference>
<keyword evidence="6" id="KW-1185">Reference proteome</keyword>
<dbReference type="SUPFAM" id="SSF52540">
    <property type="entry name" value="P-loop containing nucleoside triphosphate hydrolases"/>
    <property type="match status" value="1"/>
</dbReference>
<protein>
    <submittedName>
        <fullName evidence="5">Uncharacterized protein</fullName>
    </submittedName>
</protein>
<dbReference type="PANTHER" id="PTHR14074:SF16">
    <property type="entry name" value="ANTIVIRAL INNATE IMMUNE RESPONSE RECEPTOR RIG-I"/>
    <property type="match status" value="1"/>
</dbReference>
<name>A0A835XFY8_9CHLO</name>
<comment type="caution">
    <text evidence="5">The sequence shown here is derived from an EMBL/GenBank/DDBJ whole genome shotgun (WGS) entry which is preliminary data.</text>
</comment>
<gene>
    <name evidence="5" type="ORF">HYH03_018454</name>
</gene>
<organism evidence="5 6">
    <name type="scientific">Edaphochlamys debaryana</name>
    <dbReference type="NCBI Taxonomy" id="47281"/>
    <lineage>
        <taxon>Eukaryota</taxon>
        <taxon>Viridiplantae</taxon>
        <taxon>Chlorophyta</taxon>
        <taxon>core chlorophytes</taxon>
        <taxon>Chlorophyceae</taxon>
        <taxon>CS clade</taxon>
        <taxon>Chlamydomonadales</taxon>
        <taxon>Chlamydomonadales incertae sedis</taxon>
        <taxon>Edaphochlamys</taxon>
    </lineage>
</organism>
<feature type="domain" description="Helicase ATP-binding" evidence="3">
    <location>
        <begin position="272"/>
        <end position="449"/>
    </location>
</feature>
<evidence type="ECO:0000256" key="2">
    <source>
        <dbReference type="ARBA" id="ARBA00022840"/>
    </source>
</evidence>
<evidence type="ECO:0000313" key="6">
    <source>
        <dbReference type="Proteomes" id="UP000612055"/>
    </source>
</evidence>
<dbReference type="Proteomes" id="UP000612055">
    <property type="component" value="Unassembled WGS sequence"/>
</dbReference>
<dbReference type="PROSITE" id="PS51194">
    <property type="entry name" value="HELICASE_CTER"/>
    <property type="match status" value="1"/>
</dbReference>
<dbReference type="InterPro" id="IPR051363">
    <property type="entry name" value="RLR_Helicase"/>
</dbReference>
<dbReference type="GO" id="GO:0005524">
    <property type="term" value="F:ATP binding"/>
    <property type="evidence" value="ECO:0007669"/>
    <property type="project" value="UniProtKB-KW"/>
</dbReference>
<dbReference type="InterPro" id="IPR014001">
    <property type="entry name" value="Helicase_ATP-bd"/>
</dbReference>
<dbReference type="InterPro" id="IPR011545">
    <property type="entry name" value="DEAD/DEAH_box_helicase_dom"/>
</dbReference>
<dbReference type="SMART" id="SM00487">
    <property type="entry name" value="DEXDc"/>
    <property type="match status" value="1"/>
</dbReference>
<dbReference type="EMBL" id="JAEHOE010000211">
    <property type="protein sequence ID" value="KAG2482610.1"/>
    <property type="molecule type" value="Genomic_DNA"/>
</dbReference>
<keyword evidence="1" id="KW-0547">Nucleotide-binding</keyword>
<evidence type="ECO:0000259" key="3">
    <source>
        <dbReference type="PROSITE" id="PS51192"/>
    </source>
</evidence>
<evidence type="ECO:0000259" key="4">
    <source>
        <dbReference type="PROSITE" id="PS51194"/>
    </source>
</evidence>
<dbReference type="PANTHER" id="PTHR14074">
    <property type="entry name" value="HELICASE WITH DEATH DOMAIN-RELATED"/>
    <property type="match status" value="1"/>
</dbReference>
<dbReference type="SMART" id="SM00490">
    <property type="entry name" value="HELICc"/>
    <property type="match status" value="1"/>
</dbReference>
<keyword evidence="2" id="KW-0067">ATP-binding</keyword>
<dbReference type="Pfam" id="PF00271">
    <property type="entry name" value="Helicase_C"/>
    <property type="match status" value="1"/>
</dbReference>
<proteinExistence type="predicted"/>
<sequence length="880" mass="94205">MASSPGLRAYAPPADGWEDSLHALVACGVLPALPPLDALRLAVREAEGALGLSAQPLLEAALACVAAQPAIQNDQRSTAALLLASAALESLAQARSTKTALPSLWEAAAALGFDANTAAASSEAARAQEQGELLEFLSSQPLEQQVERIVQALNEPTDVLRRNITKLLEGKSPESVAEVLQSTLERARSQNVEAADGSRKRTLTGLFFSEEKRLRGLQRQRLEAPELPPLPPLRGYQREVVGMVLLSWGLPLTAQVLEGVQDARAEAARLRGLTEGWTKNWVVRSPTNSGKTRMFIEVARALVAAKPSGPGSLVVVLAPTVPLTTQHTAYFERAQLPNTSVAAYSSDNQLTAAVWRGVLSARAAGRSHVAVCTPVSLHNLLSLGHASMTQIDLLVLDEAHHCHDDHPYAKVLEHVNRAAAQPRVLGLSASLVSQVDEATLYVRMHKLLTDMRARQWHVDEEDPEVAAVLSEPDQRVEHVPMRECDANLVAALQVFSMEVVHKLCDAVDTASAHGFQAGQELGALQALLEELRKAMSERADLQDPTVYNNLLGQLVALGHAFSLRYGCPNLLLTCRLLDLLRKAAALCQDELGARAGGVAAIAATGPIGSGSGTAGLPRIFTQLQEAAAALPSPAEVAAQMAAAQAAENPPPAPGNSCGDVSLRPSALLRELLYEPAITAALQPPSSLLQDCFASGTLQKAHAFPKFWSLLEFLQGYEGKGPFRGIIFVRTRQAVYHVADMIRRSEQLSFVQALELTGQQGAKGRGLASPADRHSRGMSNAQAQLVLGLFKQPGGGAKVLIATSVAEEGLDIPSCEFVVRYNAAGTGIQLLQSRGRARQKVAVFLTILVEDTLDVHLHAKSRREEANMRQYNQRRSAAARA</sequence>
<feature type="domain" description="Helicase C-terminal" evidence="4">
    <location>
        <begin position="708"/>
        <end position="880"/>
    </location>
</feature>
<evidence type="ECO:0000313" key="5">
    <source>
        <dbReference type="EMBL" id="KAG2482610.1"/>
    </source>
</evidence>
<dbReference type="PROSITE" id="PS51192">
    <property type="entry name" value="HELICASE_ATP_BIND_1"/>
    <property type="match status" value="1"/>
</dbReference>
<dbReference type="OrthoDB" id="1469196at2759"/>
<accession>A0A835XFY8</accession>
<dbReference type="InterPro" id="IPR027417">
    <property type="entry name" value="P-loop_NTPase"/>
</dbReference>
<dbReference type="InterPro" id="IPR001650">
    <property type="entry name" value="Helicase_C-like"/>
</dbReference>
<dbReference type="AlphaFoldDB" id="A0A835XFY8"/>
<dbReference type="Gene3D" id="3.40.50.300">
    <property type="entry name" value="P-loop containing nucleotide triphosphate hydrolases"/>
    <property type="match status" value="2"/>
</dbReference>